<keyword evidence="5 7" id="KW-0408">Iron</keyword>
<accession>A0A3N6PTI1</accession>
<dbReference type="PROSITE" id="PS00086">
    <property type="entry name" value="CYTOCHROME_P450"/>
    <property type="match status" value="1"/>
</dbReference>
<dbReference type="InterPro" id="IPR017972">
    <property type="entry name" value="Cyt_P450_CS"/>
</dbReference>
<dbReference type="OrthoDB" id="446280at2"/>
<dbReference type="AlphaFoldDB" id="A0A3N6PTI1"/>
<dbReference type="GO" id="GO:0020037">
    <property type="term" value="F:heme binding"/>
    <property type="evidence" value="ECO:0007669"/>
    <property type="project" value="InterPro"/>
</dbReference>
<evidence type="ECO:0000256" key="7">
    <source>
        <dbReference type="PIRSR" id="PIRSR602403-1"/>
    </source>
</evidence>
<evidence type="ECO:0000256" key="2">
    <source>
        <dbReference type="ARBA" id="ARBA00022617"/>
    </source>
</evidence>
<dbReference type="GO" id="GO:0005506">
    <property type="term" value="F:iron ion binding"/>
    <property type="evidence" value="ECO:0007669"/>
    <property type="project" value="InterPro"/>
</dbReference>
<organism evidence="9 10">
    <name type="scientific">Okeania hirsuta</name>
    <dbReference type="NCBI Taxonomy" id="1458930"/>
    <lineage>
        <taxon>Bacteria</taxon>
        <taxon>Bacillati</taxon>
        <taxon>Cyanobacteriota</taxon>
        <taxon>Cyanophyceae</taxon>
        <taxon>Oscillatoriophycideae</taxon>
        <taxon>Oscillatoriales</taxon>
        <taxon>Microcoleaceae</taxon>
        <taxon>Okeania</taxon>
    </lineage>
</organism>
<reference evidence="9 10" key="1">
    <citation type="journal article" date="2018" name="ACS Chem. Biol.">
        <title>Ketoreductase domain dysfunction expands chemodiversity: malyngamide biosynthesis in the cyanobacterium Okeania hirsuta.</title>
        <authorList>
            <person name="Moss N.A."/>
            <person name="Leao T."/>
            <person name="Rankin M."/>
            <person name="McCullough T.M."/>
            <person name="Qu P."/>
            <person name="Korobeynikov A."/>
            <person name="Smith J.L."/>
            <person name="Gerwick L."/>
            <person name="Gerwick W.H."/>
        </authorList>
    </citation>
    <scope>NUCLEOTIDE SEQUENCE [LARGE SCALE GENOMIC DNA]</scope>
    <source>
        <strain evidence="9 10">PAB10Feb10-1</strain>
    </source>
</reference>
<evidence type="ECO:0000256" key="1">
    <source>
        <dbReference type="ARBA" id="ARBA00010617"/>
    </source>
</evidence>
<evidence type="ECO:0000256" key="3">
    <source>
        <dbReference type="ARBA" id="ARBA00022723"/>
    </source>
</evidence>
<evidence type="ECO:0000313" key="9">
    <source>
        <dbReference type="EMBL" id="RQH44244.1"/>
    </source>
</evidence>
<name>A0A3N6PTI1_9CYAN</name>
<dbReference type="InterPro" id="IPR036396">
    <property type="entry name" value="Cyt_P450_sf"/>
</dbReference>
<proteinExistence type="inferred from homology"/>
<comment type="cofactor">
    <cofactor evidence="7">
        <name>heme</name>
        <dbReference type="ChEBI" id="CHEBI:30413"/>
    </cofactor>
</comment>
<dbReference type="Proteomes" id="UP000269154">
    <property type="component" value="Unassembled WGS sequence"/>
</dbReference>
<dbReference type="Gene3D" id="1.10.630.10">
    <property type="entry name" value="Cytochrome P450"/>
    <property type="match status" value="1"/>
</dbReference>
<protein>
    <submittedName>
        <fullName evidence="9">Cytochrome P450</fullName>
    </submittedName>
</protein>
<comment type="caution">
    <text evidence="9">The sequence shown here is derived from an EMBL/GenBank/DDBJ whole genome shotgun (WGS) entry which is preliminary data.</text>
</comment>
<dbReference type="GO" id="GO:0016125">
    <property type="term" value="P:sterol metabolic process"/>
    <property type="evidence" value="ECO:0007669"/>
    <property type="project" value="TreeGrafter"/>
</dbReference>
<dbReference type="SMR" id="A0A3N6PTI1"/>
<dbReference type="InterPro" id="IPR001128">
    <property type="entry name" value="Cyt_P450"/>
</dbReference>
<keyword evidence="6 8" id="KW-0503">Monooxygenase</keyword>
<dbReference type="SUPFAM" id="SSF48264">
    <property type="entry name" value="Cytochrome P450"/>
    <property type="match status" value="1"/>
</dbReference>
<evidence type="ECO:0000256" key="5">
    <source>
        <dbReference type="ARBA" id="ARBA00023004"/>
    </source>
</evidence>
<dbReference type="PANTHER" id="PTHR24286">
    <property type="entry name" value="CYTOCHROME P450 26"/>
    <property type="match status" value="1"/>
</dbReference>
<dbReference type="Pfam" id="PF00067">
    <property type="entry name" value="p450"/>
    <property type="match status" value="1"/>
</dbReference>
<dbReference type="RefSeq" id="WP_124144968.1">
    <property type="nucleotide sequence ID" value="NZ_CAWOLW010000490.1"/>
</dbReference>
<dbReference type="PANTHER" id="PTHR24286:SF384">
    <property type="entry name" value="P450, PUTATIVE (EUROFUNG)-RELATED"/>
    <property type="match status" value="1"/>
</dbReference>
<keyword evidence="2 7" id="KW-0349">Heme</keyword>
<dbReference type="PRINTS" id="PR00465">
    <property type="entry name" value="EP450IV"/>
</dbReference>
<dbReference type="InterPro" id="IPR002403">
    <property type="entry name" value="Cyt_P450_E_grp-IV"/>
</dbReference>
<gene>
    <name evidence="9" type="ORF">D5R40_11820</name>
</gene>
<sequence length="443" mass="51177">MKKTEENTHPLPPGSFGLPLIGETIDFLRDRNFADRREEKYGTIFKTHILGRPTIVMIGPEANRFILQTHFDHFSWHDGWPKSFHELLGRSLFLQEGEEHQRNRRLLMPAFHGQALRNYFATMVDTINRYLVKWSEMKHLTLLPEMKQMTFEVASILLLGSKPGTKTALLSRKFSELTAGLFSFPIRLPFTTYTSALKARDFLLKHIEAEIREREKNPTQDALSLLIETRDEEGNSLSLEEIKVQALLMLFAGHETTTSMLTSLCMALAQHPDILAQAKAEQENLKQQGELSNEQFKQMPYLEQVLKEVERLYPPVGGGFRGVVKPFTYNGYYVPQGWQVLYRIEKTHQDRRVYTNPSEFDPERFDRERAEDKKMDYSLVGFGGGSRFCLGYAFAQMEMKIFSSLLLRNYQWKLEPNQDLSLSSIPSLHPRSGLKILMMKNSG</sequence>
<comment type="similarity">
    <text evidence="1 8">Belongs to the cytochrome P450 family.</text>
</comment>
<keyword evidence="3 7" id="KW-0479">Metal-binding</keyword>
<dbReference type="GO" id="GO:0016705">
    <property type="term" value="F:oxidoreductase activity, acting on paired donors, with incorporation or reduction of molecular oxygen"/>
    <property type="evidence" value="ECO:0007669"/>
    <property type="project" value="InterPro"/>
</dbReference>
<dbReference type="GO" id="GO:0004497">
    <property type="term" value="F:monooxygenase activity"/>
    <property type="evidence" value="ECO:0007669"/>
    <property type="project" value="UniProtKB-KW"/>
</dbReference>
<keyword evidence="4 8" id="KW-0560">Oxidoreductase</keyword>
<keyword evidence="10" id="KW-1185">Reference proteome</keyword>
<dbReference type="PRINTS" id="PR00385">
    <property type="entry name" value="P450"/>
</dbReference>
<feature type="binding site" description="axial binding residue" evidence="7">
    <location>
        <position position="389"/>
    </location>
    <ligand>
        <name>heme</name>
        <dbReference type="ChEBI" id="CHEBI:30413"/>
    </ligand>
    <ligandPart>
        <name>Fe</name>
        <dbReference type="ChEBI" id="CHEBI:18248"/>
    </ligandPart>
</feature>
<evidence type="ECO:0000313" key="10">
    <source>
        <dbReference type="Proteomes" id="UP000269154"/>
    </source>
</evidence>
<dbReference type="EMBL" id="RCBY01000054">
    <property type="protein sequence ID" value="RQH44244.1"/>
    <property type="molecule type" value="Genomic_DNA"/>
</dbReference>
<evidence type="ECO:0000256" key="8">
    <source>
        <dbReference type="RuleBase" id="RU000461"/>
    </source>
</evidence>
<evidence type="ECO:0000256" key="6">
    <source>
        <dbReference type="ARBA" id="ARBA00023033"/>
    </source>
</evidence>
<evidence type="ECO:0000256" key="4">
    <source>
        <dbReference type="ARBA" id="ARBA00023002"/>
    </source>
</evidence>
<dbReference type="CDD" id="cd11044">
    <property type="entry name" value="CYP120A1_CYP26-like"/>
    <property type="match status" value="1"/>
</dbReference>